<dbReference type="Pfam" id="PF13244">
    <property type="entry name" value="MbhD"/>
    <property type="match status" value="1"/>
</dbReference>
<evidence type="ECO:0000256" key="6">
    <source>
        <dbReference type="SAM" id="Phobius"/>
    </source>
</evidence>
<feature type="transmembrane region" description="Helical" evidence="6">
    <location>
        <begin position="6"/>
        <end position="24"/>
    </location>
</feature>
<evidence type="ECO:0000256" key="2">
    <source>
        <dbReference type="ARBA" id="ARBA00022475"/>
    </source>
</evidence>
<keyword evidence="4 6" id="KW-1133">Transmembrane helix</keyword>
<dbReference type="Gene3D" id="1.20.120.1200">
    <property type="entry name" value="NADH-ubiquinone/plastoquinone oxidoreductase chain 6, subunit NuoJ"/>
    <property type="match status" value="1"/>
</dbReference>
<feature type="transmembrane region" description="Helical" evidence="6">
    <location>
        <begin position="29"/>
        <end position="50"/>
    </location>
</feature>
<sequence length="84" mass="9007">MNGTTILIHNVILLFILAASIIAIHMKDLLYAVFVLAGATVGLSIIFYMLKAPDVAITNAAVYGGIATVLYVIAISKTERREVT</sequence>
<dbReference type="InterPro" id="IPR025383">
    <property type="entry name" value="MrpA_C/MbhD"/>
</dbReference>
<evidence type="ECO:0000256" key="3">
    <source>
        <dbReference type="ARBA" id="ARBA00022692"/>
    </source>
</evidence>
<dbReference type="EMBL" id="LHYF01000002">
    <property type="protein sequence ID" value="KXB07422.1"/>
    <property type="molecule type" value="Genomic_DNA"/>
</dbReference>
<feature type="transmembrane region" description="Helical" evidence="6">
    <location>
        <begin position="56"/>
        <end position="75"/>
    </location>
</feature>
<dbReference type="Proteomes" id="UP000070404">
    <property type="component" value="Unassembled WGS sequence"/>
</dbReference>
<gene>
    <name evidence="8" type="ORF">AKJ52_00295</name>
</gene>
<evidence type="ECO:0000313" key="8">
    <source>
        <dbReference type="EMBL" id="KXB07422.1"/>
    </source>
</evidence>
<feature type="domain" description="MrpA C-terminal/MbhD" evidence="7">
    <location>
        <begin position="14"/>
        <end position="80"/>
    </location>
</feature>
<comment type="subcellular location">
    <subcellularLocation>
        <location evidence="1">Cell membrane</location>
        <topology evidence="1">Multi-pass membrane protein</topology>
    </subcellularLocation>
</comment>
<evidence type="ECO:0000256" key="1">
    <source>
        <dbReference type="ARBA" id="ARBA00004651"/>
    </source>
</evidence>
<protein>
    <recommendedName>
        <fullName evidence="7">MrpA C-terminal/MbhD domain-containing protein</fullName>
    </recommendedName>
</protein>
<proteinExistence type="predicted"/>
<dbReference type="AlphaFoldDB" id="A0A133VLU5"/>
<keyword evidence="3 6" id="KW-0812">Transmembrane</keyword>
<reference evidence="8 9" key="1">
    <citation type="journal article" date="2016" name="Sci. Rep.">
        <title>Metabolic traits of an uncultured archaeal lineage -MSBL1- from brine pools of the Red Sea.</title>
        <authorList>
            <person name="Mwirichia R."/>
            <person name="Alam I."/>
            <person name="Rashid M."/>
            <person name="Vinu M."/>
            <person name="Ba-Alawi W."/>
            <person name="Anthony Kamau A."/>
            <person name="Kamanda Ngugi D."/>
            <person name="Goker M."/>
            <person name="Klenk H.P."/>
            <person name="Bajic V."/>
            <person name="Stingl U."/>
        </authorList>
    </citation>
    <scope>NUCLEOTIDE SEQUENCE [LARGE SCALE GENOMIC DNA]</scope>
    <source>
        <strain evidence="8">SCGC-AAA382C18</strain>
    </source>
</reference>
<organism evidence="8 9">
    <name type="scientific">candidate division MSBL1 archaeon SCGC-AAA382C18</name>
    <dbReference type="NCBI Taxonomy" id="1698281"/>
    <lineage>
        <taxon>Archaea</taxon>
        <taxon>Methanobacteriati</taxon>
        <taxon>Methanobacteriota</taxon>
        <taxon>candidate division MSBL1</taxon>
    </lineage>
</organism>
<evidence type="ECO:0000256" key="5">
    <source>
        <dbReference type="ARBA" id="ARBA00023136"/>
    </source>
</evidence>
<accession>A0A133VLU5</accession>
<keyword evidence="9" id="KW-1185">Reference proteome</keyword>
<evidence type="ECO:0000256" key="4">
    <source>
        <dbReference type="ARBA" id="ARBA00022989"/>
    </source>
</evidence>
<dbReference type="GO" id="GO:0005886">
    <property type="term" value="C:plasma membrane"/>
    <property type="evidence" value="ECO:0007669"/>
    <property type="project" value="UniProtKB-SubCell"/>
</dbReference>
<name>A0A133VLU5_9EURY</name>
<evidence type="ECO:0000313" key="9">
    <source>
        <dbReference type="Proteomes" id="UP000070404"/>
    </source>
</evidence>
<comment type="caution">
    <text evidence="8">The sequence shown here is derived from an EMBL/GenBank/DDBJ whole genome shotgun (WGS) entry which is preliminary data.</text>
</comment>
<dbReference type="InterPro" id="IPR042106">
    <property type="entry name" value="Nuo/plastoQ_OxRdtase_6_NuoJ"/>
</dbReference>
<keyword evidence="2" id="KW-1003">Cell membrane</keyword>
<keyword evidence="5 6" id="KW-0472">Membrane</keyword>
<evidence type="ECO:0000259" key="7">
    <source>
        <dbReference type="Pfam" id="PF13244"/>
    </source>
</evidence>